<evidence type="ECO:0000256" key="7">
    <source>
        <dbReference type="ARBA" id="ARBA00023264"/>
    </source>
</evidence>
<dbReference type="InterPro" id="IPR050407">
    <property type="entry name" value="Geranylgeranyl_reductase"/>
</dbReference>
<feature type="domain" description="Digeranylgeranylglycerophospholipid reductase catalytic" evidence="8">
    <location>
        <begin position="181"/>
        <end position="268"/>
    </location>
</feature>
<dbReference type="AlphaFoldDB" id="L0AD78"/>
<accession>L0AD78</accession>
<keyword evidence="1" id="KW-0444">Lipid biosynthesis</keyword>
<dbReference type="GeneID" id="14212551"/>
<dbReference type="InterPro" id="IPR036188">
    <property type="entry name" value="FAD/NAD-bd_sf"/>
</dbReference>
<keyword evidence="2" id="KW-0285">Flavoprotein</keyword>
<dbReference type="PANTHER" id="PTHR42685">
    <property type="entry name" value="GERANYLGERANYL DIPHOSPHATE REDUCTASE"/>
    <property type="match status" value="1"/>
</dbReference>
<keyword evidence="5" id="KW-0443">Lipid metabolism</keyword>
<keyword evidence="4" id="KW-0560">Oxidoreductase</keyword>
<dbReference type="HOGENOM" id="CLU_024648_0_0_2"/>
<keyword evidence="7" id="KW-1208">Phospholipid metabolism</keyword>
<dbReference type="Proteomes" id="UP000010469">
    <property type="component" value="Chromosome"/>
</dbReference>
<dbReference type="InterPro" id="IPR054906">
    <property type="entry name" value="DGGGPL_red"/>
</dbReference>
<evidence type="ECO:0000313" key="10">
    <source>
        <dbReference type="Proteomes" id="UP000010469"/>
    </source>
</evidence>
<dbReference type="GO" id="GO:0016628">
    <property type="term" value="F:oxidoreductase activity, acting on the CH-CH group of donors, NAD or NADP as acceptor"/>
    <property type="evidence" value="ECO:0007669"/>
    <property type="project" value="InterPro"/>
</dbReference>
<dbReference type="NCBIfam" id="NF041080">
    <property type="entry name" value="DGGGPL_reductase"/>
    <property type="match status" value="1"/>
</dbReference>
<proteinExistence type="predicted"/>
<evidence type="ECO:0000256" key="3">
    <source>
        <dbReference type="ARBA" id="ARBA00022827"/>
    </source>
</evidence>
<dbReference type="KEGG" id="clg:Calag_1291"/>
<dbReference type="GO" id="GO:0008654">
    <property type="term" value="P:phospholipid biosynthetic process"/>
    <property type="evidence" value="ECO:0007669"/>
    <property type="project" value="UniProtKB-KW"/>
</dbReference>
<keyword evidence="10" id="KW-1185">Reference proteome</keyword>
<dbReference type="Pfam" id="PF22578">
    <property type="entry name" value="GGR_cat"/>
    <property type="match status" value="1"/>
</dbReference>
<dbReference type="STRING" id="1056495.Calag_1291"/>
<evidence type="ECO:0000313" key="9">
    <source>
        <dbReference type="EMBL" id="AFZ71005.1"/>
    </source>
</evidence>
<dbReference type="InParanoid" id="L0AD78"/>
<dbReference type="eggNOG" id="arCOG00570">
    <property type="taxonomic scope" value="Archaea"/>
</dbReference>
<organism evidence="9 10">
    <name type="scientific">Caldisphaera lagunensis (strain DSM 15908 / JCM 11604 / ANMR 0165 / IC-154)</name>
    <dbReference type="NCBI Taxonomy" id="1056495"/>
    <lineage>
        <taxon>Archaea</taxon>
        <taxon>Thermoproteota</taxon>
        <taxon>Thermoprotei</taxon>
        <taxon>Acidilobales</taxon>
        <taxon>Caldisphaeraceae</taxon>
        <taxon>Caldisphaera</taxon>
    </lineage>
</organism>
<sequence length="455" mass="50685">MTKNYKFDVVIVGLGPAGSTLAYFLKNSGLNVAGIDMVDEDGLWGKPCGDAIGKHHFEETGLPFPEGKELSQKVDGIDIISPKKDIVLRVQGEGFVINRNQYGRKLVKEAEKSGISIFLKTRVTSPKIQDNKLIGVSAILPNGENALFEGNIIVDATGNGGLLRRLLPKEWPPNEPLNPLDTNIAYREIRDLNYDIEEPSYLRIYLDQEISPGGYWWYFPEGKNRANIGLGVQGGMNYPTPNTIFKTRLEQIDIVKNHTDVINASGSKVPTRRPANTLVWNNFIGIGDNGFTVNPVHGGGMGYAFVSSYYSSQTIINAFQNKDFSAKSLWEANLKYVKAIGKRQAALDIFRIFLQRLSNDDIEYGLKHGVMKAQDAYETSVTGELKANMGLLEKATLALKMLGRPSLLSKLVIVDDYMKKVQKVYDVYPQSPLELNDWVSYVTSLYKEYKAKLGI</sequence>
<evidence type="ECO:0000256" key="4">
    <source>
        <dbReference type="ARBA" id="ARBA00023002"/>
    </source>
</evidence>
<dbReference type="SUPFAM" id="SSF51905">
    <property type="entry name" value="FAD/NAD(P)-binding domain"/>
    <property type="match status" value="1"/>
</dbReference>
<evidence type="ECO:0000256" key="5">
    <source>
        <dbReference type="ARBA" id="ARBA00023098"/>
    </source>
</evidence>
<keyword evidence="6" id="KW-0594">Phospholipid biosynthesis</keyword>
<evidence type="ECO:0000256" key="6">
    <source>
        <dbReference type="ARBA" id="ARBA00023209"/>
    </source>
</evidence>
<dbReference type="EMBL" id="CP003378">
    <property type="protein sequence ID" value="AFZ71005.1"/>
    <property type="molecule type" value="Genomic_DNA"/>
</dbReference>
<gene>
    <name evidence="9" type="ordered locus">Calag_1291</name>
</gene>
<dbReference type="Gene3D" id="3.50.50.60">
    <property type="entry name" value="FAD/NAD(P)-binding domain"/>
    <property type="match status" value="1"/>
</dbReference>
<dbReference type="InterPro" id="IPR011777">
    <property type="entry name" value="Geranylgeranyl_Rdtase_fam"/>
</dbReference>
<dbReference type="RefSeq" id="WP_015232902.1">
    <property type="nucleotide sequence ID" value="NC_019791.1"/>
</dbReference>
<protein>
    <submittedName>
        <fullName evidence="9">Geranylgeranyl reductase family protein</fullName>
    </submittedName>
</protein>
<evidence type="ECO:0000256" key="2">
    <source>
        <dbReference type="ARBA" id="ARBA00022630"/>
    </source>
</evidence>
<name>L0AD78_CALLD</name>
<keyword evidence="3" id="KW-0274">FAD</keyword>
<dbReference type="NCBIfam" id="TIGR02032">
    <property type="entry name" value="GG-red-SF"/>
    <property type="match status" value="1"/>
</dbReference>
<evidence type="ECO:0000259" key="8">
    <source>
        <dbReference type="Pfam" id="PF22578"/>
    </source>
</evidence>
<dbReference type="InterPro" id="IPR054715">
    <property type="entry name" value="GGR_cat"/>
</dbReference>
<dbReference type="PANTHER" id="PTHR42685:SF18">
    <property type="entry name" value="DIGERANYLGERANYLGLYCEROPHOSPHOLIPID REDUCTASE"/>
    <property type="match status" value="1"/>
</dbReference>
<evidence type="ECO:0000256" key="1">
    <source>
        <dbReference type="ARBA" id="ARBA00022516"/>
    </source>
</evidence>
<reference evidence="10" key="1">
    <citation type="submission" date="2012-03" db="EMBL/GenBank/DDBJ databases">
        <title>Complete genome of Caldisphaera lagunensis DSM 15908.</title>
        <authorList>
            <person name="Lucas S."/>
            <person name="Copeland A."/>
            <person name="Lapidus A."/>
            <person name="Glavina del Rio T."/>
            <person name="Dalin E."/>
            <person name="Tice H."/>
            <person name="Bruce D."/>
            <person name="Goodwin L."/>
            <person name="Pitluck S."/>
            <person name="Peters L."/>
            <person name="Mikhailova N."/>
            <person name="Teshima H."/>
            <person name="Kyrpides N."/>
            <person name="Mavromatis K."/>
            <person name="Ivanova N."/>
            <person name="Brettin T."/>
            <person name="Detter J.C."/>
            <person name="Han C."/>
            <person name="Larimer F."/>
            <person name="Land M."/>
            <person name="Hauser L."/>
            <person name="Markowitz V."/>
            <person name="Cheng J.-F."/>
            <person name="Hugenholtz P."/>
            <person name="Woyke T."/>
            <person name="Wu D."/>
            <person name="Spring S."/>
            <person name="Schroeder M."/>
            <person name="Brambilla E."/>
            <person name="Klenk H.-P."/>
            <person name="Eisen J.A."/>
        </authorList>
    </citation>
    <scope>NUCLEOTIDE SEQUENCE [LARGE SCALE GENOMIC DNA]</scope>
    <source>
        <strain evidence="10">DSM 15908 / JCM 11604 / IC-154</strain>
    </source>
</reference>